<feature type="region of interest" description="Disordered" evidence="1">
    <location>
        <begin position="25"/>
        <end position="106"/>
    </location>
</feature>
<evidence type="ECO:0000256" key="1">
    <source>
        <dbReference type="SAM" id="MobiDB-lite"/>
    </source>
</evidence>
<proteinExistence type="predicted"/>
<dbReference type="Proteomes" id="UP000319980">
    <property type="component" value="Unassembled WGS sequence"/>
</dbReference>
<feature type="compositionally biased region" description="Basic residues" evidence="1">
    <location>
        <begin position="32"/>
        <end position="41"/>
    </location>
</feature>
<protein>
    <submittedName>
        <fullName evidence="2">Uncharacterized protein</fullName>
    </submittedName>
</protein>
<feature type="compositionally biased region" description="Polar residues" evidence="1">
    <location>
        <begin position="93"/>
        <end position="106"/>
    </location>
</feature>
<comment type="caution">
    <text evidence="2">The sequence shown here is derived from an EMBL/GenBank/DDBJ whole genome shotgun (WGS) entry which is preliminary data.</text>
</comment>
<evidence type="ECO:0000313" key="2">
    <source>
        <dbReference type="EMBL" id="TWT20265.1"/>
    </source>
</evidence>
<organism evidence="2 3">
    <name type="scientific">Luteimonas marina</name>
    <dbReference type="NCBI Taxonomy" id="488485"/>
    <lineage>
        <taxon>Bacteria</taxon>
        <taxon>Pseudomonadati</taxon>
        <taxon>Pseudomonadota</taxon>
        <taxon>Gammaproteobacteria</taxon>
        <taxon>Lysobacterales</taxon>
        <taxon>Lysobacteraceae</taxon>
        <taxon>Luteimonas</taxon>
    </lineage>
</organism>
<evidence type="ECO:0000313" key="3">
    <source>
        <dbReference type="Proteomes" id="UP000319980"/>
    </source>
</evidence>
<name>A0A5C5U460_9GAMM</name>
<sequence length="106" mass="11548">MTAGPAGSPILTDFRERRCCSTETARIDRPLRHGRTSRRPRERGDPFGFCVKTRDPRVRGDDGAGRPVAPGHVAETARQPAANASRVRLTGSPPVQTTLSSMRMPP</sequence>
<gene>
    <name evidence="2" type="ORF">FQY83_11050</name>
</gene>
<dbReference type="AlphaFoldDB" id="A0A5C5U460"/>
<accession>A0A5C5U460</accession>
<reference evidence="2 3" key="1">
    <citation type="journal article" date="2008" name="Int. J. Syst. Evol. Microbiol.">
        <title>Luteimonas marina sp. nov., isolated from seawater.</title>
        <authorList>
            <person name="Baik K.S."/>
            <person name="Park S.C."/>
            <person name="Kim M.S."/>
            <person name="Kim E.M."/>
            <person name="Park C."/>
            <person name="Chun J."/>
            <person name="Seong C.N."/>
        </authorList>
    </citation>
    <scope>NUCLEOTIDE SEQUENCE [LARGE SCALE GENOMIC DNA]</scope>
    <source>
        <strain evidence="2 3">FR1330</strain>
    </source>
</reference>
<feature type="compositionally biased region" description="Basic and acidic residues" evidence="1">
    <location>
        <begin position="52"/>
        <end position="64"/>
    </location>
</feature>
<dbReference type="EMBL" id="VOHK01000004">
    <property type="protein sequence ID" value="TWT20265.1"/>
    <property type="molecule type" value="Genomic_DNA"/>
</dbReference>
<keyword evidence="3" id="KW-1185">Reference proteome</keyword>